<dbReference type="CDD" id="cd04301">
    <property type="entry name" value="NAT_SF"/>
    <property type="match status" value="1"/>
</dbReference>
<comment type="similarity">
    <text evidence="1">Belongs to the HAT1 family.</text>
</comment>
<dbReference type="Gene3D" id="3.90.360.10">
    <property type="entry name" value="Histone acetyl transferase 1 (HAT1), N-terminal domain"/>
    <property type="match status" value="2"/>
</dbReference>
<evidence type="ECO:0000256" key="5">
    <source>
        <dbReference type="ARBA" id="ARBA00048017"/>
    </source>
</evidence>
<dbReference type="InterPro" id="IPR016181">
    <property type="entry name" value="Acyl_CoA_acyltransferase"/>
</dbReference>
<feature type="region of interest" description="Disordered" evidence="6">
    <location>
        <begin position="195"/>
        <end position="221"/>
    </location>
</feature>
<keyword evidence="10" id="KW-1185">Reference proteome</keyword>
<dbReference type="GO" id="GO:0004402">
    <property type="term" value="F:histone acetyltransferase activity"/>
    <property type="evidence" value="ECO:0007669"/>
    <property type="project" value="InterPro"/>
</dbReference>
<feature type="domain" description="Histone acetyl transferase HAT1 N-terminal" evidence="8">
    <location>
        <begin position="128"/>
        <end position="248"/>
    </location>
</feature>
<dbReference type="Pfam" id="PF00583">
    <property type="entry name" value="Acetyltransf_1"/>
    <property type="match status" value="1"/>
</dbReference>
<comment type="caution">
    <text evidence="9">The sequence shown here is derived from an EMBL/GenBank/DDBJ whole genome shotgun (WGS) entry which is preliminary data.</text>
</comment>
<evidence type="ECO:0000256" key="4">
    <source>
        <dbReference type="ARBA" id="ARBA00023315"/>
    </source>
</evidence>
<dbReference type="GO" id="GO:0031509">
    <property type="term" value="P:subtelomeric heterochromatin formation"/>
    <property type="evidence" value="ECO:0007669"/>
    <property type="project" value="InterPro"/>
</dbReference>
<evidence type="ECO:0000256" key="1">
    <source>
        <dbReference type="ARBA" id="ARBA00010543"/>
    </source>
</evidence>
<feature type="domain" description="Histone acetyl transferase HAT1 N-terminal" evidence="8">
    <location>
        <begin position="30"/>
        <end position="77"/>
    </location>
</feature>
<feature type="domain" description="N-acetyltransferase" evidence="7">
    <location>
        <begin position="266"/>
        <end position="331"/>
    </location>
</feature>
<dbReference type="EMBL" id="PNBA02000004">
    <property type="protein sequence ID" value="KAG6428629.1"/>
    <property type="molecule type" value="Genomic_DNA"/>
</dbReference>
<evidence type="ECO:0000259" key="7">
    <source>
        <dbReference type="Pfam" id="PF00583"/>
    </source>
</evidence>
<dbReference type="InterPro" id="IPR017380">
    <property type="entry name" value="Hist_AcTrfase_B-typ_cat-su"/>
</dbReference>
<dbReference type="PANTHER" id="PTHR12046">
    <property type="entry name" value="HISTONE ACETYLTRANSFERASE TYPE B CATALYTIC SUBUNIT"/>
    <property type="match status" value="1"/>
</dbReference>
<dbReference type="Proteomes" id="UP000298416">
    <property type="component" value="Unassembled WGS sequence"/>
</dbReference>
<reference evidence="9" key="2">
    <citation type="submission" date="2020-08" db="EMBL/GenBank/DDBJ databases">
        <title>Plant Genome Project.</title>
        <authorList>
            <person name="Zhang R.-G."/>
        </authorList>
    </citation>
    <scope>NUCLEOTIDE SEQUENCE</scope>
    <source>
        <strain evidence="9">Huo1</strain>
        <tissue evidence="9">Leaf</tissue>
    </source>
</reference>
<reference evidence="9" key="1">
    <citation type="submission" date="2018-01" db="EMBL/GenBank/DDBJ databases">
        <authorList>
            <person name="Mao J.F."/>
        </authorList>
    </citation>
    <scope>NUCLEOTIDE SEQUENCE</scope>
    <source>
        <strain evidence="9">Huo1</strain>
        <tissue evidence="9">Leaf</tissue>
    </source>
</reference>
<evidence type="ECO:0000256" key="3">
    <source>
        <dbReference type="ARBA" id="ARBA00022679"/>
    </source>
</evidence>
<name>A0A8X8YBL1_SALSN</name>
<evidence type="ECO:0000313" key="9">
    <source>
        <dbReference type="EMBL" id="KAG6428629.1"/>
    </source>
</evidence>
<evidence type="ECO:0000259" key="8">
    <source>
        <dbReference type="Pfam" id="PF10394"/>
    </source>
</evidence>
<organism evidence="9">
    <name type="scientific">Salvia splendens</name>
    <name type="common">Scarlet sage</name>
    <dbReference type="NCBI Taxonomy" id="180675"/>
    <lineage>
        <taxon>Eukaryota</taxon>
        <taxon>Viridiplantae</taxon>
        <taxon>Streptophyta</taxon>
        <taxon>Embryophyta</taxon>
        <taxon>Tracheophyta</taxon>
        <taxon>Spermatophyta</taxon>
        <taxon>Magnoliopsida</taxon>
        <taxon>eudicotyledons</taxon>
        <taxon>Gunneridae</taxon>
        <taxon>Pentapetalae</taxon>
        <taxon>asterids</taxon>
        <taxon>lamiids</taxon>
        <taxon>Lamiales</taxon>
        <taxon>Lamiaceae</taxon>
        <taxon>Nepetoideae</taxon>
        <taxon>Mentheae</taxon>
        <taxon>Salviinae</taxon>
        <taxon>Salvia</taxon>
        <taxon>Salvia subgen. Calosphace</taxon>
        <taxon>core Calosphace</taxon>
    </lineage>
</organism>
<gene>
    <name evidence="9" type="ORF">SASPL_112882</name>
</gene>
<dbReference type="GO" id="GO:0005634">
    <property type="term" value="C:nucleus"/>
    <property type="evidence" value="ECO:0007669"/>
    <property type="project" value="InterPro"/>
</dbReference>
<dbReference type="InterPro" id="IPR000182">
    <property type="entry name" value="GNAT_dom"/>
</dbReference>
<dbReference type="Pfam" id="PF10394">
    <property type="entry name" value="Hat1_N"/>
    <property type="match status" value="2"/>
</dbReference>
<dbReference type="InterPro" id="IPR037113">
    <property type="entry name" value="Hat1_N_sf"/>
</dbReference>
<dbReference type="SUPFAM" id="SSF55729">
    <property type="entry name" value="Acyl-CoA N-acyltransferases (Nat)"/>
    <property type="match status" value="2"/>
</dbReference>
<evidence type="ECO:0000256" key="2">
    <source>
        <dbReference type="ARBA" id="ARBA00013184"/>
    </source>
</evidence>
<proteinExistence type="inferred from homology"/>
<keyword evidence="3" id="KW-0808">Transferase</keyword>
<dbReference type="EC" id="2.3.1.48" evidence="2"/>
<accession>A0A8X8YBL1</accession>
<evidence type="ECO:0000256" key="6">
    <source>
        <dbReference type="SAM" id="MobiDB-lite"/>
    </source>
</evidence>
<evidence type="ECO:0000313" key="10">
    <source>
        <dbReference type="Proteomes" id="UP000298416"/>
    </source>
</evidence>
<protein>
    <recommendedName>
        <fullName evidence="2">histone acetyltransferase</fullName>
        <ecNumber evidence="2">2.3.1.48</ecNumber>
    </recommendedName>
</protein>
<dbReference type="InterPro" id="IPR019467">
    <property type="entry name" value="Hat1_N"/>
</dbReference>
<sequence length="512" mass="57678">MGTKHHSSSDLVSDNKKRRRAAFSKIDAGIEANECIKIYLVSSKDEVDSQNSFRIEPVDLNHFFEDEGKIYGYQGLKSMVVRRPQLEALTSLVLGNDDSVVVDSKEKDDEKYCDGYVEDDNTKDSASMEITVWLSSVSFHAYADISFESTSDGGKGITDLKTSLQDIFAENLVDVKDDFLQTFSTEQHYVKSLVSNSEGLHEDTNNGCSGNSDRQQEEPAHTEVFRVTGTGVGLLYSRLVPLVLLLVDGSNPIDVIDPRWEIYILVQKGQEDGCMRLLGFAAVYRFHRYPDAMRLRLGQILIVPPYQRKGYGARLLKTLNSIALSENVYDLTIEEPVDALQHVRTCIDVQRLLAFKPIHEALGLAISQLKHENLSKKSQPHRCEPPASIVEDVRKSLKINKRQFLQCWEILIYLRLDPIDKYMDNYVTIVSNRVNADVLGKEVEGAGKQLVDIPSEFDQDMSFAMFKSAGDESSGIEKEADQGNVEEQLRQLVDDRMKQIKSVVQKVSAHRA</sequence>
<dbReference type="Gene3D" id="3.40.630.30">
    <property type="match status" value="1"/>
</dbReference>
<dbReference type="GO" id="GO:0000781">
    <property type="term" value="C:chromosome, telomeric region"/>
    <property type="evidence" value="ECO:0007669"/>
    <property type="project" value="GOC"/>
</dbReference>
<dbReference type="AlphaFoldDB" id="A0A8X8YBL1"/>
<keyword evidence="4" id="KW-0012">Acyltransferase</keyword>
<comment type="catalytic activity">
    <reaction evidence="5">
        <text>L-lysyl-[protein] + acetyl-CoA = N(6)-acetyl-L-lysyl-[protein] + CoA + H(+)</text>
        <dbReference type="Rhea" id="RHEA:45948"/>
        <dbReference type="Rhea" id="RHEA-COMP:9752"/>
        <dbReference type="Rhea" id="RHEA-COMP:10731"/>
        <dbReference type="ChEBI" id="CHEBI:15378"/>
        <dbReference type="ChEBI" id="CHEBI:29969"/>
        <dbReference type="ChEBI" id="CHEBI:57287"/>
        <dbReference type="ChEBI" id="CHEBI:57288"/>
        <dbReference type="ChEBI" id="CHEBI:61930"/>
        <dbReference type="EC" id="2.3.1.48"/>
    </reaction>
</comment>